<evidence type="ECO:0000313" key="4">
    <source>
        <dbReference type="Proteomes" id="UP001148838"/>
    </source>
</evidence>
<evidence type="ECO:0000256" key="1">
    <source>
        <dbReference type="ARBA" id="ARBA00004123"/>
    </source>
</evidence>
<dbReference type="InterPro" id="IPR009057">
    <property type="entry name" value="Homeodomain-like_sf"/>
</dbReference>
<dbReference type="EMBL" id="JAJSOF020000011">
    <property type="protein sequence ID" value="KAJ4445411.1"/>
    <property type="molecule type" value="Genomic_DNA"/>
</dbReference>
<accession>A0ABQ8THK0</accession>
<comment type="subcellular location">
    <subcellularLocation>
        <location evidence="1">Nucleus</location>
    </subcellularLocation>
</comment>
<protein>
    <recommendedName>
        <fullName evidence="2">Mos1 transposase HTH domain-containing protein</fullName>
    </recommendedName>
</protein>
<dbReference type="InterPro" id="IPR052709">
    <property type="entry name" value="Transposase-MT_Hybrid"/>
</dbReference>
<dbReference type="SUPFAM" id="SSF46689">
    <property type="entry name" value="Homeodomain-like"/>
    <property type="match status" value="1"/>
</dbReference>
<dbReference type="Pfam" id="PF17906">
    <property type="entry name" value="HTH_48"/>
    <property type="match status" value="1"/>
</dbReference>
<organism evidence="3 4">
    <name type="scientific">Periplaneta americana</name>
    <name type="common">American cockroach</name>
    <name type="synonym">Blatta americana</name>
    <dbReference type="NCBI Taxonomy" id="6978"/>
    <lineage>
        <taxon>Eukaryota</taxon>
        <taxon>Metazoa</taxon>
        <taxon>Ecdysozoa</taxon>
        <taxon>Arthropoda</taxon>
        <taxon>Hexapoda</taxon>
        <taxon>Insecta</taxon>
        <taxon>Pterygota</taxon>
        <taxon>Neoptera</taxon>
        <taxon>Polyneoptera</taxon>
        <taxon>Dictyoptera</taxon>
        <taxon>Blattodea</taxon>
        <taxon>Blattoidea</taxon>
        <taxon>Blattidae</taxon>
        <taxon>Blattinae</taxon>
        <taxon>Periplaneta</taxon>
    </lineage>
</organism>
<reference evidence="3 4" key="1">
    <citation type="journal article" date="2022" name="Allergy">
        <title>Genome assembly and annotation of Periplaneta americana reveal a comprehensive cockroach allergen profile.</title>
        <authorList>
            <person name="Wang L."/>
            <person name="Xiong Q."/>
            <person name="Saelim N."/>
            <person name="Wang L."/>
            <person name="Nong W."/>
            <person name="Wan A.T."/>
            <person name="Shi M."/>
            <person name="Liu X."/>
            <person name="Cao Q."/>
            <person name="Hui J.H.L."/>
            <person name="Sookrung N."/>
            <person name="Leung T.F."/>
            <person name="Tungtrongchitr A."/>
            <person name="Tsui S.K.W."/>
        </authorList>
    </citation>
    <scope>NUCLEOTIDE SEQUENCE [LARGE SCALE GENOMIC DNA]</scope>
    <source>
        <strain evidence="3">PWHHKU_190912</strain>
    </source>
</reference>
<name>A0ABQ8THK0_PERAM</name>
<keyword evidence="4" id="KW-1185">Reference proteome</keyword>
<comment type="caution">
    <text evidence="3">The sequence shown here is derived from an EMBL/GenBank/DDBJ whole genome shotgun (WGS) entry which is preliminary data.</text>
</comment>
<dbReference type="PANTHER" id="PTHR46060">
    <property type="entry name" value="MARINER MOS1 TRANSPOSASE-LIKE PROTEIN"/>
    <property type="match status" value="1"/>
</dbReference>
<evidence type="ECO:0000259" key="2">
    <source>
        <dbReference type="Pfam" id="PF17906"/>
    </source>
</evidence>
<proteinExistence type="predicted"/>
<dbReference type="Proteomes" id="UP001148838">
    <property type="component" value="Unassembled WGS sequence"/>
</dbReference>
<dbReference type="PANTHER" id="PTHR46060:SF1">
    <property type="entry name" value="MARINER MOS1 TRANSPOSASE-LIKE PROTEIN"/>
    <property type="match status" value="1"/>
</dbReference>
<dbReference type="InterPro" id="IPR041426">
    <property type="entry name" value="Mos1_HTH"/>
</dbReference>
<feature type="domain" description="Mos1 transposase HTH" evidence="2">
    <location>
        <begin position="13"/>
        <end position="58"/>
    </location>
</feature>
<dbReference type="Gene3D" id="1.10.10.1450">
    <property type="match status" value="1"/>
</dbReference>
<sequence length="203" mass="23632">MKKTISNPESCEVRAVIRFLHAKSLNAAEIHRQLCVVYGPNVMSQRKVSSWCKQFSEGRTNVHDEERSGRPSIVSDDIIEQVTNKMCENRRLTISELTSHFPHISRSLIHEIVTRRFQYHKVHGMWIPKMIGTYSLEEERMDSAFNFLERLFSVDEIGDSEMRPRIRHRLPGIHLTVEENLGKNLTSYLSVTRTLHWNDAATE</sequence>
<gene>
    <name evidence="3" type="ORF">ANN_07216</name>
</gene>
<evidence type="ECO:0000313" key="3">
    <source>
        <dbReference type="EMBL" id="KAJ4445411.1"/>
    </source>
</evidence>